<dbReference type="EMBL" id="LAZR01042953">
    <property type="protein sequence ID" value="KKL08251.1"/>
    <property type="molecule type" value="Genomic_DNA"/>
</dbReference>
<dbReference type="GO" id="GO:0005737">
    <property type="term" value="C:cytoplasm"/>
    <property type="evidence" value="ECO:0007669"/>
    <property type="project" value="TreeGrafter"/>
</dbReference>
<dbReference type="InterPro" id="IPR006343">
    <property type="entry name" value="DnaB/C_C"/>
</dbReference>
<dbReference type="InterPro" id="IPR027417">
    <property type="entry name" value="P-loop_NTPase"/>
</dbReference>
<proteinExistence type="predicted"/>
<dbReference type="PANTHER" id="PTHR13748">
    <property type="entry name" value="COBW-RELATED"/>
    <property type="match status" value="1"/>
</dbReference>
<organism evidence="2">
    <name type="scientific">marine sediment metagenome</name>
    <dbReference type="NCBI Taxonomy" id="412755"/>
    <lineage>
        <taxon>unclassified sequences</taxon>
        <taxon>metagenomes</taxon>
        <taxon>ecological metagenomes</taxon>
    </lineage>
</organism>
<feature type="domain" description="CobW/HypB/UreG nucleotide-binding" evidence="1">
    <location>
        <begin position="5"/>
        <end position="122"/>
    </location>
</feature>
<dbReference type="AlphaFoldDB" id="A0A0F9CRI8"/>
<dbReference type="InterPro" id="IPR051316">
    <property type="entry name" value="Zinc-reg_GTPase_activator"/>
</dbReference>
<protein>
    <recommendedName>
        <fullName evidence="1">CobW/HypB/UreG nucleotide-binding domain-containing protein</fullName>
    </recommendedName>
</protein>
<dbReference type="InterPro" id="IPR034829">
    <property type="entry name" value="DnaD-like_sf"/>
</dbReference>
<reference evidence="2" key="1">
    <citation type="journal article" date="2015" name="Nature">
        <title>Complex archaea that bridge the gap between prokaryotes and eukaryotes.</title>
        <authorList>
            <person name="Spang A."/>
            <person name="Saw J.H."/>
            <person name="Jorgensen S.L."/>
            <person name="Zaremba-Niedzwiedzka K."/>
            <person name="Martijn J."/>
            <person name="Lind A.E."/>
            <person name="van Eijk R."/>
            <person name="Schleper C."/>
            <person name="Guy L."/>
            <person name="Ettema T.J."/>
        </authorList>
    </citation>
    <scope>NUCLEOTIDE SEQUENCE</scope>
</reference>
<gene>
    <name evidence="2" type="ORF">LCGC14_2577730</name>
</gene>
<evidence type="ECO:0000259" key="1">
    <source>
        <dbReference type="Pfam" id="PF02492"/>
    </source>
</evidence>
<dbReference type="Gene3D" id="3.40.50.300">
    <property type="entry name" value="P-loop containing nucleotide triphosphate hydrolases"/>
    <property type="match status" value="1"/>
</dbReference>
<dbReference type="SUPFAM" id="SSF52540">
    <property type="entry name" value="P-loop containing nucleoside triphosphate hydrolases"/>
    <property type="match status" value="1"/>
</dbReference>
<dbReference type="SUPFAM" id="SSF158499">
    <property type="entry name" value="DnaD domain-like"/>
    <property type="match status" value="1"/>
</dbReference>
<sequence>MKLFQVAGYLGSGKTTLIVSLAKALSSEGRKVAILVNDLSGIPVDGDVISEYGLEVKEIGGGCICCQVAGSMKQTLELLAKNFNPDLVVIEPTGIAVPASIKDAIKEAVKQNKRKWSYILGILKNWEENPQKESGFNNPDKYIKGKYGHMVQR</sequence>
<evidence type="ECO:0000313" key="2">
    <source>
        <dbReference type="EMBL" id="KKL08251.1"/>
    </source>
</evidence>
<name>A0A0F9CRI8_9ZZZZ</name>
<accession>A0A0F9CRI8</accession>
<dbReference type="InterPro" id="IPR003495">
    <property type="entry name" value="CobW/HypB/UreG_nucleotide-bd"/>
</dbReference>
<comment type="caution">
    <text evidence="2">The sequence shown here is derived from an EMBL/GenBank/DDBJ whole genome shotgun (WGS) entry which is preliminary data.</text>
</comment>
<dbReference type="Pfam" id="PF02492">
    <property type="entry name" value="cobW"/>
    <property type="match status" value="1"/>
</dbReference>
<dbReference type="PANTHER" id="PTHR13748:SF62">
    <property type="entry name" value="COBW DOMAIN-CONTAINING PROTEIN"/>
    <property type="match status" value="1"/>
</dbReference>
<dbReference type="NCBIfam" id="TIGR01446">
    <property type="entry name" value="DnaD_dom"/>
    <property type="match status" value="1"/>
</dbReference>